<name>A0A317F431_9SPHI</name>
<dbReference type="OrthoDB" id="707503at2"/>
<evidence type="ECO:0000313" key="2">
    <source>
        <dbReference type="EMBL" id="PWS32619.1"/>
    </source>
</evidence>
<dbReference type="Proteomes" id="UP000245391">
    <property type="component" value="Unassembled WGS sequence"/>
</dbReference>
<accession>A0A317F431</accession>
<evidence type="ECO:0000313" key="3">
    <source>
        <dbReference type="Proteomes" id="UP000245391"/>
    </source>
</evidence>
<dbReference type="InterPro" id="IPR049522">
    <property type="entry name" value="ART-PolyVal_dom"/>
</dbReference>
<dbReference type="EMBL" id="QGNY01000002">
    <property type="protein sequence ID" value="PWS32619.1"/>
    <property type="molecule type" value="Genomic_DNA"/>
</dbReference>
<feature type="domain" description="ART-PolyVal-like" evidence="1">
    <location>
        <begin position="15"/>
        <end position="162"/>
    </location>
</feature>
<dbReference type="Pfam" id="PF18760">
    <property type="entry name" value="ART-PolyVal"/>
    <property type="match status" value="1"/>
</dbReference>
<keyword evidence="3" id="KW-1185">Reference proteome</keyword>
<reference evidence="3" key="1">
    <citation type="submission" date="2018-05" db="EMBL/GenBank/DDBJ databases">
        <title>Pedobacter paludis sp. nov., isolated from wetland soil.</title>
        <authorList>
            <person name="Zhang Y."/>
        </authorList>
    </citation>
    <scope>NUCLEOTIDE SEQUENCE [LARGE SCALE GENOMIC DNA]</scope>
    <source>
        <strain evidence="3">R-8</strain>
    </source>
</reference>
<protein>
    <recommendedName>
        <fullName evidence="1">ART-PolyVal-like domain-containing protein</fullName>
    </recommendedName>
</protein>
<evidence type="ECO:0000259" key="1">
    <source>
        <dbReference type="Pfam" id="PF18760"/>
    </source>
</evidence>
<proteinExistence type="predicted"/>
<gene>
    <name evidence="2" type="ORF">DF947_05980</name>
</gene>
<sequence>MGWKYEPPIVDPYGVFYHGTDAHFESFEDSFKGSNTGWGNTVHGFFFADKKENAQLFGDTIITAHLDIRMPIDLRLHGIFNNESQAALIWEILSGQKLENATALSTLYDEIGLGEVGEMRDCLNSERGHEMMIANGYDGVISSLGDDEVEYVVFRASQIEMIAIDRSLSKGRFR</sequence>
<comment type="caution">
    <text evidence="2">The sequence shown here is derived from an EMBL/GenBank/DDBJ whole genome shotgun (WGS) entry which is preliminary data.</text>
</comment>
<organism evidence="2 3">
    <name type="scientific">Pedobacter paludis</name>
    <dbReference type="NCBI Taxonomy" id="2203212"/>
    <lineage>
        <taxon>Bacteria</taxon>
        <taxon>Pseudomonadati</taxon>
        <taxon>Bacteroidota</taxon>
        <taxon>Sphingobacteriia</taxon>
        <taxon>Sphingobacteriales</taxon>
        <taxon>Sphingobacteriaceae</taxon>
        <taxon>Pedobacter</taxon>
    </lineage>
</organism>
<dbReference type="RefSeq" id="WP_109928791.1">
    <property type="nucleotide sequence ID" value="NZ_QGNY01000002.1"/>
</dbReference>
<dbReference type="AlphaFoldDB" id="A0A317F431"/>